<evidence type="ECO:0000256" key="1">
    <source>
        <dbReference type="ARBA" id="ARBA00022729"/>
    </source>
</evidence>
<sequence>MADNLEDRGDEFETEQPVYDGETHVYDPDPPDQTYTLDDEVEAAARSNLNWVLVGLVALAAVVLGLLLYYFLFSRPRESVINPPTNPETGENSWNRVRSAGRMVVGTSLDYPPFTFRNDQFQPDGFDMAVIREIAGRLSVGTEIKDMAFDSLFSAVELGQVDVAIAAITVTTEREALADFSNIYWIGEEGILARADSDISAIRTLSEMAGRRIGVQRGSVYQTWLQRDLVDAGITQSANLFVYETVDAAVRDLREQRLDLVIVDRRVADASAAQGGVRLVGGGLNPQRYAIAVRNGADSLRNEINNALLLLQNEGRIAQLAQQFLNVGAGEIITPPAPTPTVPIQPTTPAVQPTVGACVNGMRFVADLNLDDNNMTSPPPISPGQAFSKGWRIQNSGTCAWTTAYRLVFVSGNVPGASMGGQPTAVQGFVAAGQQYDMFVNLVAPLSAGVYQGIWQMVDEQNRPFGDRIWVGITVPASPTATAAATQTPSPSINFTVDRTNILQGECVTFVWNVQNVTAVYFHAQGEAWQNNQVQPQGNRVACPSTTTTYFLRVLRPDGTVEERQNVITVRPNVNAPNITQFVAAPSQVTTGQCVTLQWDVQGSVSRVTISNQFRVLWDNAPSRGNTQDCTGGQPTTIEFKLQATGPGGTSQALEYVNVVSPATATPVPTAPPTQPIIDSFTVTPGQLQTGQCVQISWSTSGATWLVRLMRNNVLVLDNAGLSGSAQDCLQFAGSYTYQLVASTTGGQSISRDQSVLVSEAPPVNPLAGKTYGLTDLNGAPIVAGTNLTVTFNADGTLNGSGGCNSYNGRYTATADGLISVSELSLTNSLCPSPPGVMEQEGAYINALRAAVTFVFPDRTTQMVMYNAARQDILRYILR</sequence>
<dbReference type="Gene3D" id="2.40.128.270">
    <property type="match status" value="1"/>
</dbReference>
<dbReference type="RefSeq" id="WP_095043810.1">
    <property type="nucleotide sequence ID" value="NZ_LN890655.1"/>
</dbReference>
<dbReference type="InterPro" id="IPR001320">
    <property type="entry name" value="Iontro_rcpt_C"/>
</dbReference>
<dbReference type="KEGG" id="pbf:CFX0092_A2603"/>
<feature type="domain" description="Solute-binding protein family 3/N-terminal" evidence="4">
    <location>
        <begin position="102"/>
        <end position="328"/>
    </location>
</feature>
<dbReference type="OrthoDB" id="162089at2"/>
<dbReference type="EMBL" id="LN890655">
    <property type="protein sequence ID" value="CUS04481.2"/>
    <property type="molecule type" value="Genomic_DNA"/>
</dbReference>
<dbReference type="GO" id="GO:0015276">
    <property type="term" value="F:ligand-gated monoatomic ion channel activity"/>
    <property type="evidence" value="ECO:0007669"/>
    <property type="project" value="InterPro"/>
</dbReference>
<dbReference type="Gene3D" id="2.60.40.10">
    <property type="entry name" value="Immunoglobulins"/>
    <property type="match status" value="1"/>
</dbReference>
<evidence type="ECO:0000313" key="7">
    <source>
        <dbReference type="Proteomes" id="UP000215027"/>
    </source>
</evidence>
<dbReference type="InterPro" id="IPR032350">
    <property type="entry name" value="Nbr1_FW"/>
</dbReference>
<keyword evidence="3" id="KW-1133">Transmembrane helix</keyword>
<organism evidence="6 7">
    <name type="scientific">Candidatus Promineifilum breve</name>
    <dbReference type="NCBI Taxonomy" id="1806508"/>
    <lineage>
        <taxon>Bacteria</taxon>
        <taxon>Bacillati</taxon>
        <taxon>Chloroflexota</taxon>
        <taxon>Ardenticatenia</taxon>
        <taxon>Candidatus Promineifilales</taxon>
        <taxon>Candidatus Promineifilaceae</taxon>
        <taxon>Candidatus Promineifilum</taxon>
    </lineage>
</organism>
<keyword evidence="1" id="KW-0732">Signal</keyword>
<keyword evidence="7" id="KW-1185">Reference proteome</keyword>
<dbReference type="Pfam" id="PF03724">
    <property type="entry name" value="META"/>
    <property type="match status" value="1"/>
</dbReference>
<gene>
    <name evidence="6" type="ORF">CFX0092_A2603</name>
</gene>
<dbReference type="SUPFAM" id="SSF53850">
    <property type="entry name" value="Periplasmic binding protein-like II"/>
    <property type="match status" value="1"/>
</dbReference>
<evidence type="ECO:0000259" key="4">
    <source>
        <dbReference type="SMART" id="SM00062"/>
    </source>
</evidence>
<feature type="transmembrane region" description="Helical" evidence="3">
    <location>
        <begin position="51"/>
        <end position="72"/>
    </location>
</feature>
<dbReference type="PANTHER" id="PTHR35936:SF19">
    <property type="entry name" value="AMINO-ACID-BINDING PROTEIN YXEM-RELATED"/>
    <property type="match status" value="1"/>
</dbReference>
<evidence type="ECO:0000256" key="3">
    <source>
        <dbReference type="SAM" id="Phobius"/>
    </source>
</evidence>
<dbReference type="SMART" id="SM00079">
    <property type="entry name" value="PBPe"/>
    <property type="match status" value="1"/>
</dbReference>
<dbReference type="Pfam" id="PF00497">
    <property type="entry name" value="SBP_bac_3"/>
    <property type="match status" value="1"/>
</dbReference>
<dbReference type="GO" id="GO:0016020">
    <property type="term" value="C:membrane"/>
    <property type="evidence" value="ECO:0007669"/>
    <property type="project" value="InterPro"/>
</dbReference>
<evidence type="ECO:0000256" key="2">
    <source>
        <dbReference type="SAM" id="MobiDB-lite"/>
    </source>
</evidence>
<evidence type="ECO:0000259" key="5">
    <source>
        <dbReference type="SMART" id="SM00079"/>
    </source>
</evidence>
<protein>
    <submittedName>
        <fullName evidence="6">Amino acid ABC transporter substrate-binding protein, PAAT family (Modular protein)</fullName>
    </submittedName>
</protein>
<keyword evidence="3" id="KW-0472">Membrane</keyword>
<dbReference type="InterPro" id="IPR001638">
    <property type="entry name" value="Solute-binding_3/MltF_N"/>
</dbReference>
<feature type="region of interest" description="Disordered" evidence="2">
    <location>
        <begin position="1"/>
        <end position="31"/>
    </location>
</feature>
<dbReference type="Proteomes" id="UP000215027">
    <property type="component" value="Chromosome I"/>
</dbReference>
<dbReference type="InterPro" id="IPR038670">
    <property type="entry name" value="HslJ-like_sf"/>
</dbReference>
<proteinExistence type="predicted"/>
<reference evidence="6" key="1">
    <citation type="submission" date="2016-01" db="EMBL/GenBank/DDBJ databases">
        <authorList>
            <person name="Mcilroy J.S."/>
            <person name="Karst M S."/>
            <person name="Albertsen M."/>
        </authorList>
    </citation>
    <scope>NUCLEOTIDE SEQUENCE</scope>
    <source>
        <strain evidence="6">Cfx-K</strain>
    </source>
</reference>
<dbReference type="CDD" id="cd13530">
    <property type="entry name" value="PBP2_peptides_like"/>
    <property type="match status" value="1"/>
</dbReference>
<dbReference type="Pfam" id="PF16158">
    <property type="entry name" value="N_BRCA1_IG"/>
    <property type="match status" value="1"/>
</dbReference>
<feature type="domain" description="Ionotropic glutamate receptor C-terminal" evidence="5">
    <location>
        <begin position="102"/>
        <end position="327"/>
    </location>
</feature>
<dbReference type="CDD" id="cd14947">
    <property type="entry name" value="NBR1_like"/>
    <property type="match status" value="1"/>
</dbReference>
<dbReference type="PANTHER" id="PTHR35936">
    <property type="entry name" value="MEMBRANE-BOUND LYTIC MUREIN TRANSGLYCOSYLASE F"/>
    <property type="match status" value="1"/>
</dbReference>
<name>A0A160T2W0_9CHLR</name>
<dbReference type="InterPro" id="IPR013783">
    <property type="entry name" value="Ig-like_fold"/>
</dbReference>
<dbReference type="InterPro" id="IPR005184">
    <property type="entry name" value="DUF306_Meta_HslJ"/>
</dbReference>
<dbReference type="AlphaFoldDB" id="A0A160T2W0"/>
<evidence type="ECO:0000313" key="6">
    <source>
        <dbReference type="EMBL" id="CUS04481.2"/>
    </source>
</evidence>
<dbReference type="SMART" id="SM00062">
    <property type="entry name" value="PBPb"/>
    <property type="match status" value="1"/>
</dbReference>
<keyword evidence="3" id="KW-0812">Transmembrane</keyword>
<accession>A0A160T2W0</accession>
<dbReference type="Gene3D" id="3.40.190.10">
    <property type="entry name" value="Periplasmic binding protein-like II"/>
    <property type="match status" value="2"/>
</dbReference>